<dbReference type="Pfam" id="PF00501">
    <property type="entry name" value="AMP-binding"/>
    <property type="match status" value="1"/>
</dbReference>
<organism evidence="5 6">
    <name type="scientific">Solihabitans fulvus</name>
    <dbReference type="NCBI Taxonomy" id="1892852"/>
    <lineage>
        <taxon>Bacteria</taxon>
        <taxon>Bacillati</taxon>
        <taxon>Actinomycetota</taxon>
        <taxon>Actinomycetes</taxon>
        <taxon>Pseudonocardiales</taxon>
        <taxon>Pseudonocardiaceae</taxon>
        <taxon>Solihabitans</taxon>
    </lineage>
</organism>
<dbReference type="SUPFAM" id="SSF56801">
    <property type="entry name" value="Acetyl-CoA synthetase-like"/>
    <property type="match status" value="1"/>
</dbReference>
<dbReference type="PROSITE" id="PS00455">
    <property type="entry name" value="AMP_BINDING"/>
    <property type="match status" value="1"/>
</dbReference>
<dbReference type="InterPro" id="IPR042099">
    <property type="entry name" value="ANL_N_sf"/>
</dbReference>
<dbReference type="AlphaFoldDB" id="A0A5B2WIJ5"/>
<dbReference type="OrthoDB" id="9803968at2"/>
<reference evidence="5 6" key="2">
    <citation type="submission" date="2019-09" db="EMBL/GenBank/DDBJ databases">
        <authorList>
            <person name="Jin C."/>
        </authorList>
    </citation>
    <scope>NUCLEOTIDE SEQUENCE [LARGE SCALE GENOMIC DNA]</scope>
    <source>
        <strain evidence="5 6">AN110305</strain>
    </source>
</reference>
<accession>A0A5B2WIJ5</accession>
<feature type="domain" description="AMP-binding enzyme C-terminal" evidence="4">
    <location>
        <begin position="431"/>
        <end position="507"/>
    </location>
</feature>
<dbReference type="InterPro" id="IPR025110">
    <property type="entry name" value="AMP-bd_C"/>
</dbReference>
<dbReference type="InterPro" id="IPR020845">
    <property type="entry name" value="AMP-binding_CS"/>
</dbReference>
<dbReference type="InterPro" id="IPR000873">
    <property type="entry name" value="AMP-dep_synth/lig_dom"/>
</dbReference>
<sequence>MIHTSPLPDIELPRSELSEFVLADAETRGEHPALVDGTTGRVIDYATLRGLVDRVARALAGAGLRAGDVVAVYAPNTVLYPVACYAASRAGATVTTVNALYTPGELIGQLADSGASLLVTISHFLPALASVDLPAGLREVLVLDQAPGYRSLLDLPADPDQPLPTVDPAEDIALLPYSSGTTGTAKGVRLTHSNLTAAIAQMVSAMPIGPEHRVLAVLPFSHVYGFATMMGMGLRAGATIVVLPRFDLEQFLRTIAEQRITVALIAPPIALALAKHPLVDQYDLSSLWRVLSAASPLDPDISALVHRRIGVPVVQAYGMTESSSGCHVPPGETVPPAGSVGVLLPQTECRLVSTATGADVGVGEVGELVVRGPQVMKGYLNRPEETAATLDAEGWLRTGDIGRVDADGWFYIVDRVKELIKYKGYQVAPAELEAVLVGHPQIADAAVVGVPGADGEEVPKAFVVRQPGADGLDDRQVMDFVAERVAPYKKVRAVEFIQTVPRSIAGKILRRELRDAATA</sequence>
<evidence type="ECO:0000259" key="3">
    <source>
        <dbReference type="Pfam" id="PF00501"/>
    </source>
</evidence>
<evidence type="ECO:0000256" key="1">
    <source>
        <dbReference type="ARBA" id="ARBA00006432"/>
    </source>
</evidence>
<dbReference type="PANTHER" id="PTHR24096:SF149">
    <property type="entry name" value="AMP-BINDING DOMAIN-CONTAINING PROTEIN-RELATED"/>
    <property type="match status" value="1"/>
</dbReference>
<dbReference type="Gene3D" id="3.30.300.30">
    <property type="match status" value="1"/>
</dbReference>
<dbReference type="EMBL" id="VUOB01000085">
    <property type="protein sequence ID" value="KAA2251225.1"/>
    <property type="molecule type" value="Genomic_DNA"/>
</dbReference>
<comment type="caution">
    <text evidence="5">The sequence shown here is derived from an EMBL/GenBank/DDBJ whole genome shotgun (WGS) entry which is preliminary data.</text>
</comment>
<evidence type="ECO:0000313" key="6">
    <source>
        <dbReference type="Proteomes" id="UP000323454"/>
    </source>
</evidence>
<evidence type="ECO:0000313" key="5">
    <source>
        <dbReference type="EMBL" id="KAA2251225.1"/>
    </source>
</evidence>
<dbReference type="GO" id="GO:0016405">
    <property type="term" value="F:CoA-ligase activity"/>
    <property type="evidence" value="ECO:0007669"/>
    <property type="project" value="TreeGrafter"/>
</dbReference>
<dbReference type="Pfam" id="PF13193">
    <property type="entry name" value="AMP-binding_C"/>
    <property type="match status" value="1"/>
</dbReference>
<name>A0A5B2WIJ5_9PSEU</name>
<dbReference type="FunFam" id="3.30.300.30:FF:000007">
    <property type="entry name" value="4-coumarate--CoA ligase 2"/>
    <property type="match status" value="1"/>
</dbReference>
<evidence type="ECO:0000259" key="4">
    <source>
        <dbReference type="Pfam" id="PF13193"/>
    </source>
</evidence>
<dbReference type="InterPro" id="IPR045851">
    <property type="entry name" value="AMP-bd_C_sf"/>
</dbReference>
<gene>
    <name evidence="5" type="ORF">F0L68_38030</name>
</gene>
<proteinExistence type="inferred from homology"/>
<dbReference type="PANTHER" id="PTHR24096">
    <property type="entry name" value="LONG-CHAIN-FATTY-ACID--COA LIGASE"/>
    <property type="match status" value="1"/>
</dbReference>
<comment type="similarity">
    <text evidence="1">Belongs to the ATP-dependent AMP-binding enzyme family.</text>
</comment>
<evidence type="ECO:0000256" key="2">
    <source>
        <dbReference type="ARBA" id="ARBA00022598"/>
    </source>
</evidence>
<dbReference type="Gene3D" id="3.40.50.12780">
    <property type="entry name" value="N-terminal domain of ligase-like"/>
    <property type="match status" value="1"/>
</dbReference>
<keyword evidence="2 5" id="KW-0436">Ligase</keyword>
<dbReference type="RefSeq" id="WP_149854764.1">
    <property type="nucleotide sequence ID" value="NZ_VUOB01000085.1"/>
</dbReference>
<keyword evidence="6" id="KW-1185">Reference proteome</keyword>
<dbReference type="Proteomes" id="UP000323454">
    <property type="component" value="Unassembled WGS sequence"/>
</dbReference>
<protein>
    <submittedName>
        <fullName evidence="5">4-coumarate--CoA ligase family protein</fullName>
    </submittedName>
</protein>
<reference evidence="5 6" key="1">
    <citation type="submission" date="2019-09" db="EMBL/GenBank/DDBJ databases">
        <title>Goodfellowia gen. nov., a new genus of the Pseudonocardineae related to Actinoalloteichus, containing Goodfellowia coeruleoviolacea gen. nov., comb. nov. gen. nov., comb. nov.</title>
        <authorList>
            <person name="Labeda D."/>
        </authorList>
    </citation>
    <scope>NUCLEOTIDE SEQUENCE [LARGE SCALE GENOMIC DNA]</scope>
    <source>
        <strain evidence="5 6">AN110305</strain>
    </source>
</reference>
<feature type="domain" description="AMP-dependent synthetase/ligase" evidence="3">
    <location>
        <begin position="24"/>
        <end position="380"/>
    </location>
</feature>